<dbReference type="Proteomes" id="UP001596119">
    <property type="component" value="Unassembled WGS sequence"/>
</dbReference>
<reference evidence="2" key="1">
    <citation type="journal article" date="2019" name="Int. J. Syst. Evol. Microbiol.">
        <title>The Global Catalogue of Microorganisms (GCM) 10K type strain sequencing project: providing services to taxonomists for standard genome sequencing and annotation.</title>
        <authorList>
            <consortium name="The Broad Institute Genomics Platform"/>
            <consortium name="The Broad Institute Genome Sequencing Center for Infectious Disease"/>
            <person name="Wu L."/>
            <person name="Ma J."/>
        </authorList>
    </citation>
    <scope>NUCLEOTIDE SEQUENCE [LARGE SCALE GENOMIC DNA]</scope>
    <source>
        <strain evidence="2">CGMCC 4.7397</strain>
    </source>
</reference>
<gene>
    <name evidence="1" type="ORF">ACFQH9_06545</name>
</gene>
<keyword evidence="2" id="KW-1185">Reference proteome</keyword>
<protein>
    <submittedName>
        <fullName evidence="1">Uncharacterized protein</fullName>
    </submittedName>
</protein>
<proteinExistence type="predicted"/>
<dbReference type="RefSeq" id="WP_379564991.1">
    <property type="nucleotide sequence ID" value="NZ_JBHSQK010000011.1"/>
</dbReference>
<sequence length="98" mass="10889">MTIEDRYLLYRWATGGHVRAAELARCLDGSFVVRVREASPFTVGLADRGAFSDRTRSHIPASAGEPFLRALESAVARAGHWSLTTEPLPDEIPREDHQ</sequence>
<evidence type="ECO:0000313" key="2">
    <source>
        <dbReference type="Proteomes" id="UP001596119"/>
    </source>
</evidence>
<accession>A0ABW1I6M7</accession>
<dbReference type="EMBL" id="JBHSQK010000011">
    <property type="protein sequence ID" value="MFC5947929.1"/>
    <property type="molecule type" value="Genomic_DNA"/>
</dbReference>
<name>A0ABW1I6M7_9PSEU</name>
<evidence type="ECO:0000313" key="1">
    <source>
        <dbReference type="EMBL" id="MFC5947929.1"/>
    </source>
</evidence>
<comment type="caution">
    <text evidence="1">The sequence shown here is derived from an EMBL/GenBank/DDBJ whole genome shotgun (WGS) entry which is preliminary data.</text>
</comment>
<organism evidence="1 2">
    <name type="scientific">Pseudonocardia lutea</name>
    <dbReference type="NCBI Taxonomy" id="2172015"/>
    <lineage>
        <taxon>Bacteria</taxon>
        <taxon>Bacillati</taxon>
        <taxon>Actinomycetota</taxon>
        <taxon>Actinomycetes</taxon>
        <taxon>Pseudonocardiales</taxon>
        <taxon>Pseudonocardiaceae</taxon>
        <taxon>Pseudonocardia</taxon>
    </lineage>
</organism>